<dbReference type="InterPro" id="IPR006142">
    <property type="entry name" value="INTEIN"/>
</dbReference>
<keyword evidence="7 15" id="KW-0547">Nucleotide-binding</keyword>
<comment type="function">
    <text evidence="13 15">Catalyzes the reduction of ribonucleotides to deoxyribonucleotides. May function to provide a pool of deoxyribonucleotide precursors for DNA repair during oxygen limitation and/or for immediate growth after restoration of oxygen.</text>
</comment>
<dbReference type="GO" id="GO:0004748">
    <property type="term" value="F:ribonucleoside-diphosphate reductase activity, thioredoxin disulfide as acceptor"/>
    <property type="evidence" value="ECO:0007669"/>
    <property type="project" value="UniProtKB-EC"/>
</dbReference>
<keyword evidence="12 15" id="KW-0170">Cobalt</keyword>
<feature type="domain" description="DOD-type homing endonuclease" evidence="16">
    <location>
        <begin position="175"/>
        <end position="324"/>
    </location>
</feature>
<sequence length="1346" mass="150938">MDLVTKEARIFKYGSGCTSGDSYIWTDKFGLIKIRDLFSKFRVKDKINFDGKGKFINIAGENIHTISMNKDGVLQKDSIERIWGYDVDKDDKLSIKFSNGARVTVSVWHPFLVWTGERIAQKRADILERSDTVLGSNSTIFDIIPKEDINLEWNSEYFGKLESRKIDLDEEIAWLIGYFIGDGSLGITSKKMRRSYGNYEYKKLRLRFYDETRESLEKVKRIVEIKFGEKASIERPKNRNLYLVTFNGRNVTNFFASIFKPGSKTYSVEIPEFLFKTKTNILASFLAGLMDSDGYVTKDGKAVYGTASRVLAEKLAVLSSLLGIGGGIVKDGNTYNVTIASKSATVPLVQQIGNFMENPRRRNSLEFSIMRKNHRNQFCIPLAENTFEDIFQTPEKAGGWLRYDVNGQNFHLGRLKYEGLVNPKKLSRMLEEEISEPAEFLKRICESACFVTSVEKIDKDVDFYDLTVNDNNNYLAGENSLVIIHNSGTNFSTLRGKGEPLSGGGKSSGLMSFLKIFDTSAGAIKSAGTTRRAAKMVILDMDHPEIEEFIDWKMNEEKKVAALVKAGYPSDYEGEAYQTVSGQNSNNSIRVPNAFMRAVINDLDWSLIARTNGAVMKKTKAQAIWNKIGKAAWASADPGVQFDDTINDWHTCPASGRQRGTNPCSEYLFLDNTACNLASLNLMKFYDKETGIFDIELYKHAVRLWTIVLEITVLMAGYPSKEIAEGSYKFRTLGLGFANLGAMLMVMGIPYDSDEARAISAGLTAVMTGESYAASAEMAAAVGPFPEYEKNREYMLRVIRNHRRIVYNARPEEFENLSIIPQRLDHKMCPPYILSAAIENWDRALALGQQYGYRNAQVTLIAPTGTIALVMDCDTTGIEPDFALVKFKKLAGGGYFKIVNQSLQKALKRLGYTEQQIKEIEKYVKGHGTLKGCPAINREALKRKGFTDERVDMVEMQLENAFELKFALNKWNLGEDFCKQLGFTEEQLNSPAFDMLKALGFSRQEIEKANEYVCGTMTIEGAPHLKEEHYPLFDCANKCGKKGKRFIHHMGHIKMIASVQPFISGSISKTINMPATSSIEEIKEAYVKSWELMLKCISLYRDGSKLSQPLNSISDEANDELLALGEGDDINELIGPKEIQQKIVQRVQRRKLPFKRHGFVQEATVGGHKVFLKTGEYEDGSLGEIFIDMYKEGAAYRALLNCFAVAISKSLQYGVPLEEFVDSFTFTRFEPAGMVTGHEKIKNSTSILDYIFRALGHEYLGREDFVHVKTMDHGAEPKTVQKNPLLDAGVSFDKTETVGSEKESLLKGAKSQGYTGEQCTECGSMRVKRNGSCTVCEDCGTTSGCS</sequence>
<organism evidence="17 18">
    <name type="scientific">Candidatus Iainarchaeum sp</name>
    <dbReference type="NCBI Taxonomy" id="3101447"/>
    <lineage>
        <taxon>Archaea</taxon>
        <taxon>Candidatus Iainarchaeota</taxon>
        <taxon>Candidatus Iainarchaeia</taxon>
        <taxon>Candidatus Iainarchaeales</taxon>
        <taxon>Candidatus Iainarchaeaceae</taxon>
        <taxon>Candidatus Iainarchaeum</taxon>
    </lineage>
</organism>
<evidence type="ECO:0000256" key="9">
    <source>
        <dbReference type="ARBA" id="ARBA00023000"/>
    </source>
</evidence>
<dbReference type="SUPFAM" id="SSF51294">
    <property type="entry name" value="Hedgehog/intein (Hint) domain"/>
    <property type="match status" value="1"/>
</dbReference>
<dbReference type="PROSITE" id="PS50819">
    <property type="entry name" value="INTEIN_ENDONUCLEASE"/>
    <property type="match status" value="1"/>
</dbReference>
<dbReference type="InterPro" id="IPR036844">
    <property type="entry name" value="Hint_dom_sf"/>
</dbReference>
<accession>A0A7J4ITX9</accession>
<comment type="similarity">
    <text evidence="2 15">Belongs to the ribonucleoside diphosphate reductase class-2 family.</text>
</comment>
<dbReference type="GO" id="GO:0071897">
    <property type="term" value="P:DNA biosynthetic process"/>
    <property type="evidence" value="ECO:0007669"/>
    <property type="project" value="UniProtKB-KW"/>
</dbReference>
<comment type="catalytic activity">
    <reaction evidence="14 15">
        <text>a 2'-deoxyribonucleoside 5'-diphosphate + [thioredoxin]-disulfide + H2O = a ribonucleoside 5'-diphosphate + [thioredoxin]-dithiol</text>
        <dbReference type="Rhea" id="RHEA:23252"/>
        <dbReference type="Rhea" id="RHEA-COMP:10698"/>
        <dbReference type="Rhea" id="RHEA-COMP:10700"/>
        <dbReference type="ChEBI" id="CHEBI:15377"/>
        <dbReference type="ChEBI" id="CHEBI:29950"/>
        <dbReference type="ChEBI" id="CHEBI:50058"/>
        <dbReference type="ChEBI" id="CHEBI:57930"/>
        <dbReference type="ChEBI" id="CHEBI:73316"/>
        <dbReference type="EC" id="1.17.4.1"/>
    </reaction>
</comment>
<gene>
    <name evidence="17" type="ORF">HA237_02630</name>
</gene>
<keyword evidence="10 15" id="KW-0560">Oxidoreductase</keyword>
<dbReference type="GO" id="GO:0004519">
    <property type="term" value="F:endonuclease activity"/>
    <property type="evidence" value="ECO:0007669"/>
    <property type="project" value="InterPro"/>
</dbReference>
<dbReference type="Gene3D" id="2.170.16.10">
    <property type="entry name" value="Hedgehog/Intein (Hint) domain"/>
    <property type="match status" value="1"/>
</dbReference>
<dbReference type="InterPro" id="IPR003587">
    <property type="entry name" value="Hint_dom_N"/>
</dbReference>
<dbReference type="SMART" id="SM00306">
    <property type="entry name" value="HintN"/>
    <property type="match status" value="1"/>
</dbReference>
<dbReference type="PANTHER" id="PTHR43371:SF1">
    <property type="entry name" value="RIBONUCLEOSIDE-DIPHOSPHATE REDUCTASE"/>
    <property type="match status" value="1"/>
</dbReference>
<keyword evidence="9" id="KW-0651">Protein splicing</keyword>
<evidence type="ECO:0000256" key="6">
    <source>
        <dbReference type="ARBA" id="ARBA00022634"/>
    </source>
</evidence>
<dbReference type="SUPFAM" id="SSF51998">
    <property type="entry name" value="PFL-like glycyl radical enzymes"/>
    <property type="match status" value="1"/>
</dbReference>
<dbReference type="GO" id="GO:0016539">
    <property type="term" value="P:intein-mediated protein splicing"/>
    <property type="evidence" value="ECO:0007669"/>
    <property type="project" value="InterPro"/>
</dbReference>
<dbReference type="Pfam" id="PF12637">
    <property type="entry name" value="TSCPD"/>
    <property type="match status" value="1"/>
</dbReference>
<reference evidence="18" key="1">
    <citation type="journal article" date="2020" name="bioRxiv">
        <title>A rank-normalized archaeal taxonomy based on genome phylogeny resolves widespread incomplete and uneven classifications.</title>
        <authorList>
            <person name="Rinke C."/>
            <person name="Chuvochina M."/>
            <person name="Mussig A.J."/>
            <person name="Chaumeil P.-A."/>
            <person name="Waite D.W."/>
            <person name="Whitman W.B."/>
            <person name="Parks D.H."/>
            <person name="Hugenholtz P."/>
        </authorList>
    </citation>
    <scope>NUCLEOTIDE SEQUENCE [LARGE SCALE GENOMIC DNA]</scope>
</reference>
<evidence type="ECO:0000256" key="4">
    <source>
        <dbReference type="ARBA" id="ARBA00014409"/>
    </source>
</evidence>
<dbReference type="PANTHER" id="PTHR43371">
    <property type="entry name" value="VITAMIN B12-DEPENDENT RIBONUCLEOTIDE REDUCTASE"/>
    <property type="match status" value="1"/>
</dbReference>
<evidence type="ECO:0000256" key="1">
    <source>
        <dbReference type="ARBA" id="ARBA00001922"/>
    </source>
</evidence>
<dbReference type="CDD" id="cd00081">
    <property type="entry name" value="Hint"/>
    <property type="match status" value="1"/>
</dbReference>
<evidence type="ECO:0000256" key="11">
    <source>
        <dbReference type="ARBA" id="ARBA00023157"/>
    </source>
</evidence>
<dbReference type="PROSITE" id="PS50817">
    <property type="entry name" value="INTEIN_N_TER"/>
    <property type="match status" value="1"/>
</dbReference>
<dbReference type="Pfam" id="PF02867">
    <property type="entry name" value="Ribonuc_red_lgC"/>
    <property type="match status" value="2"/>
</dbReference>
<evidence type="ECO:0000256" key="13">
    <source>
        <dbReference type="ARBA" id="ARBA00025437"/>
    </source>
</evidence>
<dbReference type="InterPro" id="IPR006141">
    <property type="entry name" value="Intein_N"/>
</dbReference>
<evidence type="ECO:0000256" key="8">
    <source>
        <dbReference type="ARBA" id="ARBA00022813"/>
    </source>
</evidence>
<evidence type="ECO:0000259" key="16">
    <source>
        <dbReference type="PROSITE" id="PS50819"/>
    </source>
</evidence>
<evidence type="ECO:0000256" key="2">
    <source>
        <dbReference type="ARBA" id="ARBA00007405"/>
    </source>
</evidence>
<dbReference type="EC" id="1.17.4.1" evidence="3 15"/>
<comment type="cofactor">
    <cofactor evidence="1 15">
        <name>adenosylcob(III)alamin</name>
        <dbReference type="ChEBI" id="CHEBI:18408"/>
    </cofactor>
</comment>
<evidence type="ECO:0000256" key="10">
    <source>
        <dbReference type="ARBA" id="ARBA00023002"/>
    </source>
</evidence>
<dbReference type="InterPro" id="IPR004042">
    <property type="entry name" value="Intein_endonuc_central"/>
</dbReference>
<dbReference type="NCBIfam" id="TIGR01443">
    <property type="entry name" value="intein_Cterm"/>
    <property type="match status" value="1"/>
</dbReference>
<dbReference type="NCBIfam" id="TIGR01445">
    <property type="entry name" value="intein_Nterm"/>
    <property type="match status" value="1"/>
</dbReference>
<dbReference type="NCBIfam" id="TIGR02504">
    <property type="entry name" value="NrdJ_Z"/>
    <property type="match status" value="1"/>
</dbReference>
<dbReference type="InterPro" id="IPR013344">
    <property type="entry name" value="RNR_NrdJ/NrdZ"/>
</dbReference>
<keyword evidence="5 15" id="KW-0846">Cobalamin</keyword>
<dbReference type="SUPFAM" id="SSF55608">
    <property type="entry name" value="Homing endonucleases"/>
    <property type="match status" value="2"/>
</dbReference>
<dbReference type="InterPro" id="IPR050862">
    <property type="entry name" value="RdRp_reductase_class-2"/>
</dbReference>
<dbReference type="GO" id="GO:0000166">
    <property type="term" value="F:nucleotide binding"/>
    <property type="evidence" value="ECO:0007669"/>
    <property type="project" value="UniProtKB-KW"/>
</dbReference>
<dbReference type="InterPro" id="IPR000788">
    <property type="entry name" value="RNR_lg_C"/>
</dbReference>
<dbReference type="Pfam" id="PF14890">
    <property type="entry name" value="Intein_splicing"/>
    <property type="match status" value="1"/>
</dbReference>
<dbReference type="GO" id="GO:0031419">
    <property type="term" value="F:cobalamin binding"/>
    <property type="evidence" value="ECO:0007669"/>
    <property type="project" value="UniProtKB-KW"/>
</dbReference>
<comment type="caution">
    <text evidence="17">The sequence shown here is derived from an EMBL/GenBank/DDBJ whole genome shotgun (WGS) entry which is preliminary data.</text>
</comment>
<evidence type="ECO:0000256" key="3">
    <source>
        <dbReference type="ARBA" id="ARBA00012274"/>
    </source>
</evidence>
<keyword evidence="6 15" id="KW-0237">DNA synthesis</keyword>
<dbReference type="InterPro" id="IPR030934">
    <property type="entry name" value="Intein_C"/>
</dbReference>
<evidence type="ECO:0000256" key="7">
    <source>
        <dbReference type="ARBA" id="ARBA00022741"/>
    </source>
</evidence>
<dbReference type="PRINTS" id="PR00379">
    <property type="entry name" value="INTEIN"/>
</dbReference>
<dbReference type="Proteomes" id="UP000577419">
    <property type="component" value="Unassembled WGS sequence"/>
</dbReference>
<dbReference type="EMBL" id="DUFG01000014">
    <property type="protein sequence ID" value="HIH08244.1"/>
    <property type="molecule type" value="Genomic_DNA"/>
</dbReference>
<evidence type="ECO:0000313" key="17">
    <source>
        <dbReference type="EMBL" id="HIH08244.1"/>
    </source>
</evidence>
<proteinExistence type="inferred from homology"/>
<evidence type="ECO:0000256" key="15">
    <source>
        <dbReference type="RuleBase" id="RU364064"/>
    </source>
</evidence>
<dbReference type="PROSITE" id="PS50818">
    <property type="entry name" value="INTEIN_C_TER"/>
    <property type="match status" value="1"/>
</dbReference>
<evidence type="ECO:0000313" key="18">
    <source>
        <dbReference type="Proteomes" id="UP000577419"/>
    </source>
</evidence>
<evidence type="ECO:0000256" key="14">
    <source>
        <dbReference type="ARBA" id="ARBA00047754"/>
    </source>
</evidence>
<evidence type="ECO:0000256" key="12">
    <source>
        <dbReference type="ARBA" id="ARBA00023285"/>
    </source>
</evidence>
<dbReference type="InterPro" id="IPR027434">
    <property type="entry name" value="Homing_endonucl"/>
</dbReference>
<keyword evidence="8" id="KW-0068">Autocatalytic cleavage</keyword>
<dbReference type="InterPro" id="IPR024434">
    <property type="entry name" value="TSCPD_dom"/>
</dbReference>
<dbReference type="Pfam" id="PF14528">
    <property type="entry name" value="LAGLIDADG_3"/>
    <property type="match status" value="2"/>
</dbReference>
<keyword evidence="11" id="KW-1015">Disulfide bond</keyword>
<dbReference type="CDD" id="cd02888">
    <property type="entry name" value="RNR_II_dimer"/>
    <property type="match status" value="1"/>
</dbReference>
<evidence type="ECO:0000256" key="5">
    <source>
        <dbReference type="ARBA" id="ARBA00022628"/>
    </source>
</evidence>
<name>A0A7J4ITX9_9ARCH</name>
<dbReference type="PRINTS" id="PR01183">
    <property type="entry name" value="RIBORDTASEM1"/>
</dbReference>
<protein>
    <recommendedName>
        <fullName evidence="4 15">Vitamin B12-dependent ribonucleotide reductase</fullName>
        <ecNumber evidence="3 15">1.17.4.1</ecNumber>
    </recommendedName>
</protein>
<dbReference type="InterPro" id="IPR004860">
    <property type="entry name" value="LAGLIDADG_dom"/>
</dbReference>
<dbReference type="Gene3D" id="3.20.70.20">
    <property type="match status" value="2"/>
</dbReference>
<dbReference type="Gene3D" id="3.10.28.10">
    <property type="entry name" value="Homing endonucleases"/>
    <property type="match status" value="1"/>
</dbReference>